<organism evidence="2 3">
    <name type="scientific">Escallonia rubra</name>
    <dbReference type="NCBI Taxonomy" id="112253"/>
    <lineage>
        <taxon>Eukaryota</taxon>
        <taxon>Viridiplantae</taxon>
        <taxon>Streptophyta</taxon>
        <taxon>Embryophyta</taxon>
        <taxon>Tracheophyta</taxon>
        <taxon>Spermatophyta</taxon>
        <taxon>Magnoliopsida</taxon>
        <taxon>eudicotyledons</taxon>
        <taxon>Gunneridae</taxon>
        <taxon>Pentapetalae</taxon>
        <taxon>asterids</taxon>
        <taxon>campanulids</taxon>
        <taxon>Escalloniales</taxon>
        <taxon>Escalloniaceae</taxon>
        <taxon>Escallonia</taxon>
    </lineage>
</organism>
<dbReference type="EMBL" id="JAVXUO010002025">
    <property type="protein sequence ID" value="KAK2976920.1"/>
    <property type="molecule type" value="Genomic_DNA"/>
</dbReference>
<dbReference type="Gene3D" id="2.60.40.790">
    <property type="match status" value="1"/>
</dbReference>
<protein>
    <submittedName>
        <fullName evidence="2">Uncharacterized protein</fullName>
    </submittedName>
</protein>
<accession>A0AA88UAG9</accession>
<keyword evidence="3" id="KW-1185">Reference proteome</keyword>
<feature type="region of interest" description="Disordered" evidence="1">
    <location>
        <begin position="58"/>
        <end position="79"/>
    </location>
</feature>
<comment type="caution">
    <text evidence="2">The sequence shown here is derived from an EMBL/GenBank/DDBJ whole genome shotgun (WGS) entry which is preliminary data.</text>
</comment>
<proteinExistence type="predicted"/>
<name>A0AA88UAG9_9ASTE</name>
<reference evidence="2" key="1">
    <citation type="submission" date="2022-12" db="EMBL/GenBank/DDBJ databases">
        <title>Draft genome assemblies for two species of Escallonia (Escalloniales).</title>
        <authorList>
            <person name="Chanderbali A."/>
            <person name="Dervinis C."/>
            <person name="Anghel I."/>
            <person name="Soltis D."/>
            <person name="Soltis P."/>
            <person name="Zapata F."/>
        </authorList>
    </citation>
    <scope>NUCLEOTIDE SEQUENCE</scope>
    <source>
        <strain evidence="2">UCBG92.1500</strain>
        <tissue evidence="2">Leaf</tissue>
    </source>
</reference>
<dbReference type="AlphaFoldDB" id="A0AA88UAG9"/>
<dbReference type="InterPro" id="IPR008978">
    <property type="entry name" value="HSP20-like_chaperone"/>
</dbReference>
<evidence type="ECO:0000313" key="3">
    <source>
        <dbReference type="Proteomes" id="UP001187471"/>
    </source>
</evidence>
<gene>
    <name evidence="2" type="ORF">RJ640_015896</name>
</gene>
<evidence type="ECO:0000313" key="2">
    <source>
        <dbReference type="EMBL" id="KAK2976920.1"/>
    </source>
</evidence>
<dbReference type="Proteomes" id="UP001187471">
    <property type="component" value="Unassembled WGS sequence"/>
</dbReference>
<evidence type="ECO:0000256" key="1">
    <source>
        <dbReference type="SAM" id="MobiDB-lite"/>
    </source>
</evidence>
<sequence length="143" mass="16259">MRPAHYYYEKSPAPFLCGERSREHRRRRTGGTAWRGAAASSSRFRLLENARMDQVNATMENDVLTASMPKEERKKPENFISNRWIGPKNIAGSGDNPWVLGVPCPNCNSISMADIALEVNESHWKDEHITLAEDLTYKAILRV</sequence>
<dbReference type="SUPFAM" id="SSF49764">
    <property type="entry name" value="HSP20-like chaperones"/>
    <property type="match status" value="1"/>
</dbReference>